<protein>
    <recommendedName>
        <fullName evidence="3">DUF3040 family protein</fullName>
    </recommendedName>
</protein>
<evidence type="ECO:0008006" key="3">
    <source>
        <dbReference type="Google" id="ProtNLM"/>
    </source>
</evidence>
<dbReference type="AlphaFoldDB" id="A0AAU7T4Q1"/>
<evidence type="ECO:0000313" key="2">
    <source>
        <dbReference type="EMBL" id="XBV21806.1"/>
    </source>
</evidence>
<evidence type="ECO:0000256" key="1">
    <source>
        <dbReference type="SAM" id="Phobius"/>
    </source>
</evidence>
<sequence>MRREEVRPLLLQAVDDLEDPDLADTAWAAGLAVRRRRRRAVLIGVLAVIVVLVVASIVVGATN</sequence>
<keyword evidence="1" id="KW-0812">Transmembrane</keyword>
<keyword evidence="1" id="KW-0472">Membrane</keyword>
<dbReference type="EMBL" id="CP158165">
    <property type="protein sequence ID" value="XBV21806.1"/>
    <property type="molecule type" value="Genomic_DNA"/>
</dbReference>
<proteinExistence type="predicted"/>
<feature type="transmembrane region" description="Helical" evidence="1">
    <location>
        <begin position="40"/>
        <end position="61"/>
    </location>
</feature>
<keyword evidence="1" id="KW-1133">Transmembrane helix</keyword>
<dbReference type="RefSeq" id="WP_350274658.1">
    <property type="nucleotide sequence ID" value="NZ_CP158165.1"/>
</dbReference>
<reference evidence="2" key="1">
    <citation type="submission" date="2024-06" db="EMBL/GenBank/DDBJ databases">
        <title>Kribbella sp. strain HUAS MG21 genome sequences.</title>
        <authorList>
            <person name="Mo P."/>
        </authorList>
    </citation>
    <scope>NUCLEOTIDE SEQUENCE</scope>
    <source>
        <strain evidence="2">HUAS MG21</strain>
    </source>
</reference>
<name>A0AAU7T4Q1_9ACTN</name>
<organism evidence="2">
    <name type="scientific">Kribbella sp. HUAS MG21</name>
    <dbReference type="NCBI Taxonomy" id="3160966"/>
    <lineage>
        <taxon>Bacteria</taxon>
        <taxon>Bacillati</taxon>
        <taxon>Actinomycetota</taxon>
        <taxon>Actinomycetes</taxon>
        <taxon>Propionibacteriales</taxon>
        <taxon>Kribbellaceae</taxon>
        <taxon>Kribbella</taxon>
    </lineage>
</organism>
<gene>
    <name evidence="2" type="ORF">ABN611_24960</name>
</gene>
<accession>A0AAU7T4Q1</accession>